<name>C9KPI7_9FIRM</name>
<evidence type="ECO:0000313" key="1">
    <source>
        <dbReference type="EMBL" id="EEX68142.1"/>
    </source>
</evidence>
<gene>
    <name evidence="1" type="ORF">MITSMUL_05144</name>
</gene>
<dbReference type="EMBL" id="ABWK02000020">
    <property type="protein sequence ID" value="EEX68142.1"/>
    <property type="molecule type" value="Genomic_DNA"/>
</dbReference>
<accession>C9KPI7</accession>
<reference evidence="1" key="1">
    <citation type="submission" date="2009-09" db="EMBL/GenBank/DDBJ databases">
        <authorList>
            <person name="Weinstock G."/>
            <person name="Sodergren E."/>
            <person name="Clifton S."/>
            <person name="Fulton L."/>
            <person name="Fulton B."/>
            <person name="Courtney L."/>
            <person name="Fronick C."/>
            <person name="Harrison M."/>
            <person name="Strong C."/>
            <person name="Farmer C."/>
            <person name="Delahaunty K."/>
            <person name="Markovic C."/>
            <person name="Hall O."/>
            <person name="Minx P."/>
            <person name="Tomlinson C."/>
            <person name="Mitreva M."/>
            <person name="Nelson J."/>
            <person name="Hou S."/>
            <person name="Wollam A."/>
            <person name="Pepin K.H."/>
            <person name="Johnson M."/>
            <person name="Bhonagiri V."/>
            <person name="Nash W.E."/>
            <person name="Warren W."/>
            <person name="Chinwalla A."/>
            <person name="Mardis E.R."/>
            <person name="Wilson R.K."/>
        </authorList>
    </citation>
    <scope>NUCLEOTIDE SEQUENCE [LARGE SCALE GENOMIC DNA]</scope>
    <source>
        <strain evidence="1">DSM 20544</strain>
    </source>
</reference>
<dbReference type="STRING" id="500635.MITSMUL_05144"/>
<dbReference type="Proteomes" id="UP000003671">
    <property type="component" value="Unassembled WGS sequence"/>
</dbReference>
<organism evidence="1 2">
    <name type="scientific">Mitsuokella multacida DSM 20544</name>
    <dbReference type="NCBI Taxonomy" id="500635"/>
    <lineage>
        <taxon>Bacteria</taxon>
        <taxon>Bacillati</taxon>
        <taxon>Bacillota</taxon>
        <taxon>Negativicutes</taxon>
        <taxon>Selenomonadales</taxon>
        <taxon>Selenomonadaceae</taxon>
        <taxon>Mitsuokella</taxon>
    </lineage>
</organism>
<dbReference type="HOGENOM" id="CLU_2523867_0_0_9"/>
<sequence>MYKYLIVDSVWFDAVFAHEAKRLRKSVFVMERREHVSGNVYRRRSLLPRQQRAQLEPLKQCAALVKQEHISSSMAGLQSISITI</sequence>
<dbReference type="AlphaFoldDB" id="C9KPI7"/>
<proteinExistence type="predicted"/>
<protein>
    <submittedName>
        <fullName evidence="1">Uncharacterized protein</fullName>
    </submittedName>
</protein>
<evidence type="ECO:0000313" key="2">
    <source>
        <dbReference type="Proteomes" id="UP000003671"/>
    </source>
</evidence>
<comment type="caution">
    <text evidence="1">The sequence shown here is derived from an EMBL/GenBank/DDBJ whole genome shotgun (WGS) entry which is preliminary data.</text>
</comment>
<keyword evidence="2" id="KW-1185">Reference proteome</keyword>
<dbReference type="Gene3D" id="3.40.50.720">
    <property type="entry name" value="NAD(P)-binding Rossmann-like Domain"/>
    <property type="match status" value="1"/>
</dbReference>